<name>A0ACC0BWQ8_CATRO</name>
<accession>A0ACC0BWQ8</accession>
<proteinExistence type="predicted"/>
<reference evidence="2" key="1">
    <citation type="journal article" date="2023" name="Nat. Plants">
        <title>Single-cell RNA sequencing provides a high-resolution roadmap for understanding the multicellular compartmentation of specialized metabolism.</title>
        <authorList>
            <person name="Sun S."/>
            <person name="Shen X."/>
            <person name="Li Y."/>
            <person name="Li Y."/>
            <person name="Wang S."/>
            <person name="Li R."/>
            <person name="Zhang H."/>
            <person name="Shen G."/>
            <person name="Guo B."/>
            <person name="Wei J."/>
            <person name="Xu J."/>
            <person name="St-Pierre B."/>
            <person name="Chen S."/>
            <person name="Sun C."/>
        </authorList>
    </citation>
    <scope>NUCLEOTIDE SEQUENCE [LARGE SCALE GENOMIC DNA]</scope>
</reference>
<dbReference type="EMBL" id="CM044702">
    <property type="protein sequence ID" value="KAI5677116.1"/>
    <property type="molecule type" value="Genomic_DNA"/>
</dbReference>
<comment type="caution">
    <text evidence="1">The sequence shown here is derived from an EMBL/GenBank/DDBJ whole genome shotgun (WGS) entry which is preliminary data.</text>
</comment>
<evidence type="ECO:0000313" key="1">
    <source>
        <dbReference type="EMBL" id="KAI5677116.1"/>
    </source>
</evidence>
<keyword evidence="2" id="KW-1185">Reference proteome</keyword>
<sequence length="675" mass="74521">MAGDIEEPFSLSFRSDSLHSGSISFGRFETEALCWERRSSFSHNRYLDEVEKYSKPGLVTEKKAYFEAHFKRKALLSQSSLESPNGIERQNSENGSSENMCSQEDFGHLNEDSHSPIRLMTDRGFENVTSSGESTTHAMADRDSENMTNYDESPVHSMTDRGFKDMATYGESIAHSMADCGSVNMTSYYESPVHSTANGSFGIGKCETGDAGISYPKSETGSALTYANNFTRISALVMTEELFQAEAENSTLSSTEPELKGNEDHISDCNKTSSELSSKTANLSSGSAVYEKDDSVTSKYQRSSPEVKTRSETKLENSKSTTQGNAVRARKSMSSKASNKVTERKPTRREGDVSVRSKSEKQISEAASSSAVHRTTKCEASHASKEKLLHKQRSSERESRTKSAVNSRPSTSEKPTRQTSESASRNMQALSSSRPSAKQNGPTFSFKSDERAERRKEFYTKLEEKMHAKEAEKQQLQAKNQEKTQADLKQLRKSLNFKATPMPSFYHGAGHGSHKNKAMANNSRSTKLENKQPGSRNGATERSPSFTSVASDRALSSTDPGTTNPMQIQAAISAHSTICSGSSVQSSDLSANGYHHNTVDHHIIRRREIQEMEKHRSSEKQRVPEGSKASRVQKVEGKQKVGSVRSRNNARRKDMKSVHLSSNSRMSHLAVGVAS</sequence>
<evidence type="ECO:0000313" key="2">
    <source>
        <dbReference type="Proteomes" id="UP001060085"/>
    </source>
</evidence>
<gene>
    <name evidence="1" type="ORF">M9H77_08066</name>
</gene>
<dbReference type="Proteomes" id="UP001060085">
    <property type="component" value="Linkage Group LG02"/>
</dbReference>
<protein>
    <submittedName>
        <fullName evidence="1">Uncharacterized protein</fullName>
    </submittedName>
</protein>
<organism evidence="1 2">
    <name type="scientific">Catharanthus roseus</name>
    <name type="common">Madagascar periwinkle</name>
    <name type="synonym">Vinca rosea</name>
    <dbReference type="NCBI Taxonomy" id="4058"/>
    <lineage>
        <taxon>Eukaryota</taxon>
        <taxon>Viridiplantae</taxon>
        <taxon>Streptophyta</taxon>
        <taxon>Embryophyta</taxon>
        <taxon>Tracheophyta</taxon>
        <taxon>Spermatophyta</taxon>
        <taxon>Magnoliopsida</taxon>
        <taxon>eudicotyledons</taxon>
        <taxon>Gunneridae</taxon>
        <taxon>Pentapetalae</taxon>
        <taxon>asterids</taxon>
        <taxon>lamiids</taxon>
        <taxon>Gentianales</taxon>
        <taxon>Apocynaceae</taxon>
        <taxon>Rauvolfioideae</taxon>
        <taxon>Vinceae</taxon>
        <taxon>Catharanthinae</taxon>
        <taxon>Catharanthus</taxon>
    </lineage>
</organism>